<reference evidence="15 16" key="1">
    <citation type="submission" date="2015-09" db="EMBL/GenBank/DDBJ databases">
        <title>Genome sequencing project for genomic taxonomy and phylogenomics of Bacillus-like bacteria.</title>
        <authorList>
            <person name="Liu B."/>
            <person name="Wang J."/>
            <person name="Zhu Y."/>
            <person name="Liu G."/>
            <person name="Chen Q."/>
            <person name="Chen Z."/>
            <person name="Lan J."/>
            <person name="Che J."/>
            <person name="Ge C."/>
            <person name="Shi H."/>
            <person name="Pan Z."/>
            <person name="Liu X."/>
        </authorList>
    </citation>
    <scope>NUCLEOTIDE SEQUENCE [LARGE SCALE GENOMIC DNA]</scope>
    <source>
        <strain evidence="15 16">LMG 18435</strain>
    </source>
</reference>
<dbReference type="EC" id="6.1.1.19" evidence="11"/>
<evidence type="ECO:0000256" key="2">
    <source>
        <dbReference type="ARBA" id="ARBA00005594"/>
    </source>
</evidence>
<accession>A0A0Q3WSH7</accession>
<dbReference type="NCBIfam" id="TIGR00456">
    <property type="entry name" value="argS"/>
    <property type="match status" value="1"/>
</dbReference>
<feature type="domain" description="DALR anticodon binding" evidence="13">
    <location>
        <begin position="451"/>
        <end position="562"/>
    </location>
</feature>
<dbReference type="CDD" id="cd00671">
    <property type="entry name" value="ArgRS_core"/>
    <property type="match status" value="1"/>
</dbReference>
<organism evidence="15 16">
    <name type="scientific">Heyndrickxia shackletonii</name>
    <dbReference type="NCBI Taxonomy" id="157838"/>
    <lineage>
        <taxon>Bacteria</taxon>
        <taxon>Bacillati</taxon>
        <taxon>Bacillota</taxon>
        <taxon>Bacilli</taxon>
        <taxon>Bacillales</taxon>
        <taxon>Bacillaceae</taxon>
        <taxon>Heyndrickxia</taxon>
    </lineage>
</organism>
<evidence type="ECO:0000256" key="5">
    <source>
        <dbReference type="ARBA" id="ARBA00022598"/>
    </source>
</evidence>
<dbReference type="SUPFAM" id="SSF55190">
    <property type="entry name" value="Arginyl-tRNA synthetase (ArgRS), N-terminal 'additional' domain"/>
    <property type="match status" value="1"/>
</dbReference>
<keyword evidence="4 11" id="KW-0963">Cytoplasm</keyword>
<dbReference type="PRINTS" id="PR01038">
    <property type="entry name" value="TRNASYNTHARG"/>
</dbReference>
<evidence type="ECO:0000256" key="8">
    <source>
        <dbReference type="ARBA" id="ARBA00022917"/>
    </source>
</evidence>
<dbReference type="FunFam" id="1.10.730.10:FF:000006">
    <property type="entry name" value="Arginyl-tRNA synthetase 2, mitochondrial"/>
    <property type="match status" value="1"/>
</dbReference>
<keyword evidence="6 11" id="KW-0547">Nucleotide-binding</keyword>
<evidence type="ECO:0000256" key="3">
    <source>
        <dbReference type="ARBA" id="ARBA00011245"/>
    </source>
</evidence>
<evidence type="ECO:0000256" key="1">
    <source>
        <dbReference type="ARBA" id="ARBA00004496"/>
    </source>
</evidence>
<feature type="domain" description="Arginyl tRNA synthetase N-terminal" evidence="14">
    <location>
        <begin position="5"/>
        <end position="85"/>
    </location>
</feature>
<dbReference type="HAMAP" id="MF_00123">
    <property type="entry name" value="Arg_tRNA_synth"/>
    <property type="match status" value="1"/>
</dbReference>
<comment type="caution">
    <text evidence="11">Lacks conserved residue(s) required for the propagation of feature annotation.</text>
</comment>
<name>A0A0Q3WSH7_9BACI</name>
<dbReference type="GO" id="GO:0005524">
    <property type="term" value="F:ATP binding"/>
    <property type="evidence" value="ECO:0007669"/>
    <property type="project" value="UniProtKB-UniRule"/>
</dbReference>
<dbReference type="FunFam" id="3.40.50.620:FF:000116">
    <property type="entry name" value="Arginine--tRNA ligase"/>
    <property type="match status" value="1"/>
</dbReference>
<dbReference type="GO" id="GO:0005737">
    <property type="term" value="C:cytoplasm"/>
    <property type="evidence" value="ECO:0007669"/>
    <property type="project" value="UniProtKB-SubCell"/>
</dbReference>
<dbReference type="GO" id="GO:0006420">
    <property type="term" value="P:arginyl-tRNA aminoacylation"/>
    <property type="evidence" value="ECO:0007669"/>
    <property type="project" value="UniProtKB-UniRule"/>
</dbReference>
<evidence type="ECO:0000259" key="13">
    <source>
        <dbReference type="SMART" id="SM00836"/>
    </source>
</evidence>
<sequence>MDLKQVLAVCLKDYLHGVLTQEKIYNLIEIPKNPEHGDLAFPCFQLAKLLKKSPVEIATELSEELGKSNHFSKVNPIGPYLNVFFSSKEIGKKVVTEVLKDGHAFGKGSIGENKTVVLDMSSPNIARPFSMGHLRSTVIGNALANLADKCGYKTVKINHLGDWGTQFGKLITAYKKWGDEEKVKANPIQELSKLYVKFHEEAEINHNLEAEARAAFKSLEDGDKENLQLWQWFRDESLKAFMGIYDLLGVSFDSYNGEAFYNDKMDEVVDLLKERKLLETSDGAEVVKLDNNQLPPCLIKKSDGATLYATRDLAAAIYRQKTYQFDTALYVVGQEQTVHFKQVKGVLEKLDFGWADGMHHIPFGLYLKDGKRMSTRKGRVILLEEVLREAIQLAEKNIKDKNPTLVNANQVAESVGVGAIIFHDLKNDRMNNIEFSLKDMLTFEGETGPYVQYTHARAMSILQKAEIDEYEFHGLNDQGSWEIIKHLNHFPDIIENAYNQFSPSVLAKYLIHLSQSFNKYYAKVRIIEKDEELLSRLSLVKAVTIVLKEGLRILGVKAPNEM</sequence>
<comment type="subcellular location">
    <subcellularLocation>
        <location evidence="1 11">Cytoplasm</location>
    </subcellularLocation>
</comment>
<dbReference type="CDD" id="cd07956">
    <property type="entry name" value="Anticodon_Ia_Arg"/>
    <property type="match status" value="1"/>
</dbReference>
<dbReference type="SUPFAM" id="SSF47323">
    <property type="entry name" value="Anticodon-binding domain of a subclass of class I aminoacyl-tRNA synthetases"/>
    <property type="match status" value="1"/>
</dbReference>
<dbReference type="SMART" id="SM00836">
    <property type="entry name" value="DALR_1"/>
    <property type="match status" value="1"/>
</dbReference>
<dbReference type="InterPro" id="IPR005148">
    <property type="entry name" value="Arg-tRNA-synth_N"/>
</dbReference>
<dbReference type="InterPro" id="IPR014729">
    <property type="entry name" value="Rossmann-like_a/b/a_fold"/>
</dbReference>
<dbReference type="AlphaFoldDB" id="A0A0Q3WSH7"/>
<keyword evidence="9 11" id="KW-0030">Aminoacyl-tRNA synthetase</keyword>
<comment type="subunit">
    <text evidence="3 11">Monomer.</text>
</comment>
<comment type="similarity">
    <text evidence="2 11 12">Belongs to the class-I aminoacyl-tRNA synthetase family.</text>
</comment>
<comment type="caution">
    <text evidence="15">The sequence shown here is derived from an EMBL/GenBank/DDBJ whole genome shotgun (WGS) entry which is preliminary data.</text>
</comment>
<gene>
    <name evidence="11" type="primary">argS</name>
    <name evidence="15" type="ORF">AN964_18865</name>
</gene>
<dbReference type="PANTHER" id="PTHR11956">
    <property type="entry name" value="ARGINYL-TRNA SYNTHETASE"/>
    <property type="match status" value="1"/>
</dbReference>
<dbReference type="STRING" id="157838.AN964_18865"/>
<dbReference type="InterPro" id="IPR035684">
    <property type="entry name" value="ArgRS_core"/>
</dbReference>
<dbReference type="Pfam" id="PF03485">
    <property type="entry name" value="Arg_tRNA_synt_N"/>
    <property type="match status" value="1"/>
</dbReference>
<dbReference type="InterPro" id="IPR009080">
    <property type="entry name" value="tRNAsynth_Ia_anticodon-bd"/>
</dbReference>
<evidence type="ECO:0000259" key="14">
    <source>
        <dbReference type="SMART" id="SM01016"/>
    </source>
</evidence>
<proteinExistence type="inferred from homology"/>
<keyword evidence="7 11" id="KW-0067">ATP-binding</keyword>
<protein>
    <recommendedName>
        <fullName evidence="11">Arginine--tRNA ligase</fullName>
        <ecNumber evidence="11">6.1.1.19</ecNumber>
    </recommendedName>
    <alternativeName>
        <fullName evidence="11">Arginyl-tRNA synthetase</fullName>
        <shortName evidence="11">ArgRS</shortName>
    </alternativeName>
</protein>
<dbReference type="GO" id="GO:0004814">
    <property type="term" value="F:arginine-tRNA ligase activity"/>
    <property type="evidence" value="ECO:0007669"/>
    <property type="project" value="UniProtKB-UniRule"/>
</dbReference>
<dbReference type="SMART" id="SM01016">
    <property type="entry name" value="Arg_tRNA_synt_N"/>
    <property type="match status" value="1"/>
</dbReference>
<keyword evidence="5 11" id="KW-0436">Ligase</keyword>
<dbReference type="EMBL" id="LJJC01000006">
    <property type="protein sequence ID" value="KQL51075.1"/>
    <property type="molecule type" value="Genomic_DNA"/>
</dbReference>
<evidence type="ECO:0000256" key="4">
    <source>
        <dbReference type="ARBA" id="ARBA00022490"/>
    </source>
</evidence>
<dbReference type="Gene3D" id="3.30.1360.70">
    <property type="entry name" value="Arginyl tRNA synthetase N-terminal domain"/>
    <property type="match status" value="1"/>
</dbReference>
<dbReference type="InterPro" id="IPR036695">
    <property type="entry name" value="Arg-tRNA-synth_N_sf"/>
</dbReference>
<evidence type="ECO:0000256" key="12">
    <source>
        <dbReference type="RuleBase" id="RU363038"/>
    </source>
</evidence>
<dbReference type="Proteomes" id="UP000051888">
    <property type="component" value="Unassembled WGS sequence"/>
</dbReference>
<dbReference type="OrthoDB" id="9805987at2"/>
<evidence type="ECO:0000256" key="7">
    <source>
        <dbReference type="ARBA" id="ARBA00022840"/>
    </source>
</evidence>
<dbReference type="SUPFAM" id="SSF52374">
    <property type="entry name" value="Nucleotidylyl transferase"/>
    <property type="match status" value="1"/>
</dbReference>
<evidence type="ECO:0000256" key="11">
    <source>
        <dbReference type="HAMAP-Rule" id="MF_00123"/>
    </source>
</evidence>
<dbReference type="Gene3D" id="3.40.50.620">
    <property type="entry name" value="HUPs"/>
    <property type="match status" value="1"/>
</dbReference>
<evidence type="ECO:0000256" key="10">
    <source>
        <dbReference type="ARBA" id="ARBA00049339"/>
    </source>
</evidence>
<comment type="catalytic activity">
    <reaction evidence="10 11">
        <text>tRNA(Arg) + L-arginine + ATP = L-arginyl-tRNA(Arg) + AMP + diphosphate</text>
        <dbReference type="Rhea" id="RHEA:20301"/>
        <dbReference type="Rhea" id="RHEA-COMP:9658"/>
        <dbReference type="Rhea" id="RHEA-COMP:9673"/>
        <dbReference type="ChEBI" id="CHEBI:30616"/>
        <dbReference type="ChEBI" id="CHEBI:32682"/>
        <dbReference type="ChEBI" id="CHEBI:33019"/>
        <dbReference type="ChEBI" id="CHEBI:78442"/>
        <dbReference type="ChEBI" id="CHEBI:78513"/>
        <dbReference type="ChEBI" id="CHEBI:456215"/>
        <dbReference type="EC" id="6.1.1.19"/>
    </reaction>
</comment>
<dbReference type="Pfam" id="PF00750">
    <property type="entry name" value="tRNA-synt_1d"/>
    <property type="match status" value="1"/>
</dbReference>
<evidence type="ECO:0000313" key="15">
    <source>
        <dbReference type="EMBL" id="KQL51075.1"/>
    </source>
</evidence>
<dbReference type="InterPro" id="IPR008909">
    <property type="entry name" value="DALR_anticod-bd"/>
</dbReference>
<dbReference type="Gene3D" id="1.10.730.10">
    <property type="entry name" value="Isoleucyl-tRNA Synthetase, Domain 1"/>
    <property type="match status" value="1"/>
</dbReference>
<dbReference type="RefSeq" id="WP_055741373.1">
    <property type="nucleotide sequence ID" value="NZ_JAAIWL010000022.1"/>
</dbReference>
<dbReference type="InterPro" id="IPR001278">
    <property type="entry name" value="Arg-tRNA-ligase"/>
</dbReference>
<evidence type="ECO:0000256" key="9">
    <source>
        <dbReference type="ARBA" id="ARBA00023146"/>
    </source>
</evidence>
<keyword evidence="8 11" id="KW-0648">Protein biosynthesis</keyword>
<dbReference type="PANTHER" id="PTHR11956:SF5">
    <property type="entry name" value="ARGININE--TRNA LIGASE, CYTOPLASMIC"/>
    <property type="match status" value="1"/>
</dbReference>
<evidence type="ECO:0000313" key="16">
    <source>
        <dbReference type="Proteomes" id="UP000051888"/>
    </source>
</evidence>
<keyword evidence="16" id="KW-1185">Reference proteome</keyword>
<dbReference type="PATRIC" id="fig|157838.3.peg.4169"/>
<dbReference type="Pfam" id="PF05746">
    <property type="entry name" value="DALR_1"/>
    <property type="match status" value="1"/>
</dbReference>
<evidence type="ECO:0000256" key="6">
    <source>
        <dbReference type="ARBA" id="ARBA00022741"/>
    </source>
</evidence>